<dbReference type="SUPFAM" id="SSF102114">
    <property type="entry name" value="Radical SAM enzymes"/>
    <property type="match status" value="1"/>
</dbReference>
<dbReference type="GO" id="GO:0051536">
    <property type="term" value="F:iron-sulfur cluster binding"/>
    <property type="evidence" value="ECO:0007669"/>
    <property type="project" value="UniProtKB-KW"/>
</dbReference>
<evidence type="ECO:0000259" key="6">
    <source>
        <dbReference type="PROSITE" id="PS51918"/>
    </source>
</evidence>
<dbReference type="PANTHER" id="PTHR43409">
    <property type="entry name" value="ANAEROBIC MAGNESIUM-PROTOPORPHYRIN IX MONOMETHYL ESTER CYCLASE-RELATED"/>
    <property type="match status" value="1"/>
</dbReference>
<evidence type="ECO:0000256" key="1">
    <source>
        <dbReference type="ARBA" id="ARBA00001966"/>
    </source>
</evidence>
<feature type="domain" description="Radical SAM core" evidence="6">
    <location>
        <begin position="125"/>
        <end position="367"/>
    </location>
</feature>
<dbReference type="eggNOG" id="COG1032">
    <property type="taxonomic scope" value="Bacteria"/>
</dbReference>
<evidence type="ECO:0000256" key="4">
    <source>
        <dbReference type="ARBA" id="ARBA00023004"/>
    </source>
</evidence>
<dbReference type="InterPro" id="IPR058240">
    <property type="entry name" value="rSAM_sf"/>
</dbReference>
<name>A0A081KAF6_9GAMM</name>
<dbReference type="InterPro" id="IPR006638">
    <property type="entry name" value="Elp3/MiaA/NifB-like_rSAM"/>
</dbReference>
<accession>A0A081KAF6</accession>
<dbReference type="STRING" id="305900.GV64_10570"/>
<dbReference type="SFLD" id="SFLDG01082">
    <property type="entry name" value="B12-binding_domain_containing"/>
    <property type="match status" value="1"/>
</dbReference>
<dbReference type="Gene3D" id="3.20.20.70">
    <property type="entry name" value="Aldolase class I"/>
    <property type="match status" value="1"/>
</dbReference>
<dbReference type="GO" id="GO:0046872">
    <property type="term" value="F:metal ion binding"/>
    <property type="evidence" value="ECO:0007669"/>
    <property type="project" value="UniProtKB-KW"/>
</dbReference>
<evidence type="ECO:0000313" key="8">
    <source>
        <dbReference type="Proteomes" id="UP000027997"/>
    </source>
</evidence>
<evidence type="ECO:0000256" key="2">
    <source>
        <dbReference type="ARBA" id="ARBA00022691"/>
    </source>
</evidence>
<dbReference type="Pfam" id="PF04055">
    <property type="entry name" value="Radical_SAM"/>
    <property type="match status" value="1"/>
</dbReference>
<dbReference type="InterPro" id="IPR051198">
    <property type="entry name" value="BchE-like"/>
</dbReference>
<organism evidence="7 8">
    <name type="scientific">Endozoicomonas elysicola</name>
    <dbReference type="NCBI Taxonomy" id="305900"/>
    <lineage>
        <taxon>Bacteria</taxon>
        <taxon>Pseudomonadati</taxon>
        <taxon>Pseudomonadota</taxon>
        <taxon>Gammaproteobacteria</taxon>
        <taxon>Oceanospirillales</taxon>
        <taxon>Endozoicomonadaceae</taxon>
        <taxon>Endozoicomonas</taxon>
    </lineage>
</organism>
<dbReference type="Proteomes" id="UP000027997">
    <property type="component" value="Unassembled WGS sequence"/>
</dbReference>
<dbReference type="SFLD" id="SFLDS00029">
    <property type="entry name" value="Radical_SAM"/>
    <property type="match status" value="1"/>
</dbReference>
<proteinExistence type="predicted"/>
<dbReference type="InterPro" id="IPR013785">
    <property type="entry name" value="Aldolase_TIM"/>
</dbReference>
<evidence type="ECO:0000256" key="3">
    <source>
        <dbReference type="ARBA" id="ARBA00022723"/>
    </source>
</evidence>
<keyword evidence="4" id="KW-0408">Iron</keyword>
<comment type="cofactor">
    <cofactor evidence="1">
        <name>[4Fe-4S] cluster</name>
        <dbReference type="ChEBI" id="CHEBI:49883"/>
    </cofactor>
</comment>
<dbReference type="PROSITE" id="PS51918">
    <property type="entry name" value="RADICAL_SAM"/>
    <property type="match status" value="1"/>
</dbReference>
<comment type="caution">
    <text evidence="7">The sequence shown here is derived from an EMBL/GenBank/DDBJ whole genome shotgun (WGS) entry which is preliminary data.</text>
</comment>
<keyword evidence="8" id="KW-1185">Reference proteome</keyword>
<dbReference type="AlphaFoldDB" id="A0A081KAF6"/>
<sequence length="367" mass="41308">MVAWVKVFGGICVMIEVRQLKDGCKLEDEEQRVSARLNGDGFWCSFRKGESFYRRCMDGTIVMGAEARPVSSDKSEAIHQQFHQWINSISLNVDVIVKSQKLSINSYERQAALYLQAYPEEVSILPPDRYGDIVIQPAIGCPNRQCTFCAFYKEKPYQVLNEQAFVSHLQAIQDLFRQKLVSAQGVFLGSANAMALSQRRLMFCLAQIKEKLGVFKREIATFADPDFSARRSLQDWEELRENGLRHIVIGLETGWGELRAFLGKSGDLSKVAAMIEGAKLAGMSVGLTLLTGVAEEDKREANLLHTQSAINSFNLSSADTIYLSPFSDHGYIKAESVMEQKWLAESLRNVSAAKVVPYQMQRFQYFA</sequence>
<dbReference type="EMBL" id="JOJP01000001">
    <property type="protein sequence ID" value="KEI71132.1"/>
    <property type="molecule type" value="Genomic_DNA"/>
</dbReference>
<dbReference type="InterPro" id="IPR007197">
    <property type="entry name" value="rSAM"/>
</dbReference>
<reference evidence="7 8" key="1">
    <citation type="submission" date="2014-06" db="EMBL/GenBank/DDBJ databases">
        <title>Whole Genome Sequences of Three Symbiotic Endozoicomonas Bacteria.</title>
        <authorList>
            <person name="Neave M.J."/>
            <person name="Apprill A."/>
            <person name="Voolstra C.R."/>
        </authorList>
    </citation>
    <scope>NUCLEOTIDE SEQUENCE [LARGE SCALE GENOMIC DNA]</scope>
    <source>
        <strain evidence="7 8">DSM 22380</strain>
    </source>
</reference>
<gene>
    <name evidence="7" type="ORF">GV64_10570</name>
</gene>
<keyword evidence="5" id="KW-0411">Iron-sulfur</keyword>
<dbReference type="SMART" id="SM00729">
    <property type="entry name" value="Elp3"/>
    <property type="match status" value="1"/>
</dbReference>
<keyword evidence="2" id="KW-0949">S-adenosyl-L-methionine</keyword>
<keyword evidence="3" id="KW-0479">Metal-binding</keyword>
<evidence type="ECO:0000313" key="7">
    <source>
        <dbReference type="EMBL" id="KEI71132.1"/>
    </source>
</evidence>
<evidence type="ECO:0000256" key="5">
    <source>
        <dbReference type="ARBA" id="ARBA00023014"/>
    </source>
</evidence>
<protein>
    <recommendedName>
        <fullName evidence="6">Radical SAM core domain-containing protein</fullName>
    </recommendedName>
</protein>
<dbReference type="PANTHER" id="PTHR43409:SF4">
    <property type="entry name" value="RADICAL SAM SUPERFAMILY PROTEIN"/>
    <property type="match status" value="1"/>
</dbReference>
<dbReference type="GO" id="GO:0003824">
    <property type="term" value="F:catalytic activity"/>
    <property type="evidence" value="ECO:0007669"/>
    <property type="project" value="InterPro"/>
</dbReference>